<evidence type="ECO:0000313" key="2">
    <source>
        <dbReference type="Proteomes" id="UP001245285"/>
    </source>
</evidence>
<dbReference type="PANTHER" id="PTHR39550">
    <property type="entry name" value="SLL0658 PROTEIN"/>
    <property type="match status" value="1"/>
</dbReference>
<dbReference type="InterPro" id="IPR021799">
    <property type="entry name" value="PIN-like_prokaryotic"/>
</dbReference>
<protein>
    <submittedName>
        <fullName evidence="1">DUF3368 domain-containing protein</fullName>
    </submittedName>
</protein>
<dbReference type="Pfam" id="PF11848">
    <property type="entry name" value="DUF3368"/>
    <property type="match status" value="1"/>
</dbReference>
<dbReference type="PANTHER" id="PTHR39550:SF1">
    <property type="entry name" value="SLL0658 PROTEIN"/>
    <property type="match status" value="1"/>
</dbReference>
<comment type="caution">
    <text evidence="1">The sequence shown here is derived from an EMBL/GenBank/DDBJ whole genome shotgun (WGS) entry which is preliminary data.</text>
</comment>
<keyword evidence="2" id="KW-1185">Reference proteome</keyword>
<gene>
    <name evidence="1" type="ORF">RM545_12165</name>
</gene>
<reference evidence="1 2" key="1">
    <citation type="submission" date="2023-09" db="EMBL/GenBank/DDBJ databases">
        <authorList>
            <person name="Rey-Velasco X."/>
        </authorList>
    </citation>
    <scope>NUCLEOTIDE SEQUENCE [LARGE SCALE GENOMIC DNA]</scope>
    <source>
        <strain evidence="1 2">F260</strain>
    </source>
</reference>
<name>A0ABU3CM74_9FLAO</name>
<dbReference type="Proteomes" id="UP001245285">
    <property type="component" value="Unassembled WGS sequence"/>
</dbReference>
<organism evidence="1 2">
    <name type="scientific">Autumnicola lenta</name>
    <dbReference type="NCBI Taxonomy" id="3075593"/>
    <lineage>
        <taxon>Bacteria</taxon>
        <taxon>Pseudomonadati</taxon>
        <taxon>Bacteroidota</taxon>
        <taxon>Flavobacteriia</taxon>
        <taxon>Flavobacteriales</taxon>
        <taxon>Flavobacteriaceae</taxon>
        <taxon>Autumnicola</taxon>
    </lineage>
</organism>
<dbReference type="RefSeq" id="WP_311495553.1">
    <property type="nucleotide sequence ID" value="NZ_JAVRHO010000016.1"/>
</dbReference>
<accession>A0ABU3CM74</accession>
<sequence length="156" mass="17541">MPKIVISDTSTLILFHKIGELDLLQSVYGELVTTPEIAEEFGEIVPNWIEIKTASDKKYQTFLETQVDIGEASAIALATDYEDVLLLLDDLKARKLANKLNFKISGTLGVIHRAKQLELIDKVKPLIDKLLLTDFRIADNIVKEILKLNSEYTASR</sequence>
<dbReference type="EMBL" id="JAVRHO010000016">
    <property type="protein sequence ID" value="MDT0647447.1"/>
    <property type="molecule type" value="Genomic_DNA"/>
</dbReference>
<proteinExistence type="predicted"/>
<evidence type="ECO:0000313" key="1">
    <source>
        <dbReference type="EMBL" id="MDT0647447.1"/>
    </source>
</evidence>